<keyword evidence="1" id="KW-0378">Hydrolase</keyword>
<dbReference type="InterPro" id="IPR000073">
    <property type="entry name" value="AB_hydrolase_1"/>
</dbReference>
<feature type="domain" description="AB hydrolase-1" evidence="2">
    <location>
        <begin position="21"/>
        <end position="235"/>
    </location>
</feature>
<sequence>MTLSPSRTYRLLDGAGGSTLVVCVHGLTGDSRQFCYLAPLLASAEGVAAVACVDLPGHGASSCADPWRDDVGDAAVESIAAVVADAATRSRAADLVVVGFSMGTLHATRYADAAGDFEKALAVGAHGAYARQAERHVAQQVRGNAGYVDRVGAEIRHLLSGERGDATFLQDALASVIRRPGRPKLLLVYGADDTVVGGGIVSHDEDALRAAAAVVVLDGAGHKPIMTHPQGVLEALRAHVL</sequence>
<evidence type="ECO:0000313" key="4">
    <source>
        <dbReference type="Proteomes" id="UP001363151"/>
    </source>
</evidence>
<proteinExistence type="predicted"/>
<dbReference type="PANTHER" id="PTHR43798:SF31">
    <property type="entry name" value="AB HYDROLASE SUPERFAMILY PROTEIN YCLE"/>
    <property type="match status" value="1"/>
</dbReference>
<dbReference type="SUPFAM" id="SSF53474">
    <property type="entry name" value="alpha/beta-Hydrolases"/>
    <property type="match status" value="1"/>
</dbReference>
<dbReference type="Gene3D" id="3.40.50.1820">
    <property type="entry name" value="alpha/beta hydrolase"/>
    <property type="match status" value="1"/>
</dbReference>
<gene>
    <name evidence="3" type="ORF">SO694_00016360</name>
</gene>
<accession>A0ABR1G2M3</accession>
<name>A0ABR1G2M3_AURAN</name>
<dbReference type="InterPro" id="IPR050266">
    <property type="entry name" value="AB_hydrolase_sf"/>
</dbReference>
<dbReference type="InterPro" id="IPR029058">
    <property type="entry name" value="AB_hydrolase_fold"/>
</dbReference>
<comment type="caution">
    <text evidence="3">The sequence shown here is derived from an EMBL/GenBank/DDBJ whole genome shotgun (WGS) entry which is preliminary data.</text>
</comment>
<protein>
    <recommendedName>
        <fullName evidence="2">AB hydrolase-1 domain-containing protein</fullName>
    </recommendedName>
</protein>
<dbReference type="Pfam" id="PF12697">
    <property type="entry name" value="Abhydrolase_6"/>
    <property type="match status" value="1"/>
</dbReference>
<organism evidence="3 4">
    <name type="scientific">Aureococcus anophagefferens</name>
    <name type="common">Harmful bloom alga</name>
    <dbReference type="NCBI Taxonomy" id="44056"/>
    <lineage>
        <taxon>Eukaryota</taxon>
        <taxon>Sar</taxon>
        <taxon>Stramenopiles</taxon>
        <taxon>Ochrophyta</taxon>
        <taxon>Pelagophyceae</taxon>
        <taxon>Pelagomonadales</taxon>
        <taxon>Pelagomonadaceae</taxon>
        <taxon>Aureococcus</taxon>
    </lineage>
</organism>
<evidence type="ECO:0000256" key="1">
    <source>
        <dbReference type="ARBA" id="ARBA00022801"/>
    </source>
</evidence>
<evidence type="ECO:0000313" key="3">
    <source>
        <dbReference type="EMBL" id="KAK7242682.1"/>
    </source>
</evidence>
<keyword evidence="4" id="KW-1185">Reference proteome</keyword>
<dbReference type="Proteomes" id="UP001363151">
    <property type="component" value="Unassembled WGS sequence"/>
</dbReference>
<dbReference type="EMBL" id="JBBJCI010000141">
    <property type="protein sequence ID" value="KAK7242682.1"/>
    <property type="molecule type" value="Genomic_DNA"/>
</dbReference>
<dbReference type="PANTHER" id="PTHR43798">
    <property type="entry name" value="MONOACYLGLYCEROL LIPASE"/>
    <property type="match status" value="1"/>
</dbReference>
<evidence type="ECO:0000259" key="2">
    <source>
        <dbReference type="Pfam" id="PF12697"/>
    </source>
</evidence>
<reference evidence="3 4" key="1">
    <citation type="submission" date="2024-03" db="EMBL/GenBank/DDBJ databases">
        <title>Aureococcus anophagefferens CCMP1851 and Kratosvirus quantuckense: Draft genome of a second virus-susceptible host strain in the model system.</title>
        <authorList>
            <person name="Chase E."/>
            <person name="Truchon A.R."/>
            <person name="Schepens W."/>
            <person name="Wilhelm S.W."/>
        </authorList>
    </citation>
    <scope>NUCLEOTIDE SEQUENCE [LARGE SCALE GENOMIC DNA]</scope>
    <source>
        <strain evidence="3 4">CCMP1851</strain>
    </source>
</reference>